<feature type="transmembrane region" description="Helical" evidence="1">
    <location>
        <begin position="47"/>
        <end position="65"/>
    </location>
</feature>
<dbReference type="EMBL" id="QKYT01000516">
    <property type="protein sequence ID" value="RIA84124.1"/>
    <property type="molecule type" value="Genomic_DNA"/>
</dbReference>
<comment type="caution">
    <text evidence="3">The sequence shown here is derived from an EMBL/GenBank/DDBJ whole genome shotgun (WGS) entry which is preliminary data.</text>
</comment>
<keyword evidence="4" id="KW-1185">Reference proteome</keyword>
<dbReference type="OrthoDB" id="2422162at2759"/>
<protein>
    <recommendedName>
        <fullName evidence="2">PX domain-containing protein</fullName>
    </recommendedName>
</protein>
<organism evidence="3 4">
    <name type="scientific">Glomus cerebriforme</name>
    <dbReference type="NCBI Taxonomy" id="658196"/>
    <lineage>
        <taxon>Eukaryota</taxon>
        <taxon>Fungi</taxon>
        <taxon>Fungi incertae sedis</taxon>
        <taxon>Mucoromycota</taxon>
        <taxon>Glomeromycotina</taxon>
        <taxon>Glomeromycetes</taxon>
        <taxon>Glomerales</taxon>
        <taxon>Glomeraceae</taxon>
        <taxon>Glomus</taxon>
    </lineage>
</organism>
<feature type="domain" description="PX" evidence="2">
    <location>
        <begin position="358"/>
        <end position="475"/>
    </location>
</feature>
<gene>
    <name evidence="3" type="ORF">C1645_784808</name>
</gene>
<dbReference type="InterPro" id="IPR001683">
    <property type="entry name" value="PX_dom"/>
</dbReference>
<accession>A0A397SNC3</accession>
<reference evidence="3 4" key="1">
    <citation type="submission" date="2018-06" db="EMBL/GenBank/DDBJ databases">
        <title>Comparative genomics reveals the genomic features of Rhizophagus irregularis, R. cerebriforme, R. diaphanum and Gigaspora rosea, and their symbiotic lifestyle signature.</title>
        <authorList>
            <person name="Morin E."/>
            <person name="San Clemente H."/>
            <person name="Chen E.C.H."/>
            <person name="De La Providencia I."/>
            <person name="Hainaut M."/>
            <person name="Kuo A."/>
            <person name="Kohler A."/>
            <person name="Murat C."/>
            <person name="Tang N."/>
            <person name="Roy S."/>
            <person name="Loubradou J."/>
            <person name="Henrissat B."/>
            <person name="Grigoriev I.V."/>
            <person name="Corradi N."/>
            <person name="Roux C."/>
            <person name="Martin F.M."/>
        </authorList>
    </citation>
    <scope>NUCLEOTIDE SEQUENCE [LARGE SCALE GENOMIC DNA]</scope>
    <source>
        <strain evidence="3 4">DAOM 227022</strain>
    </source>
</reference>
<keyword evidence="1" id="KW-0812">Transmembrane</keyword>
<dbReference type="Proteomes" id="UP000265703">
    <property type="component" value="Unassembled WGS sequence"/>
</dbReference>
<dbReference type="SMART" id="SM00312">
    <property type="entry name" value="PX"/>
    <property type="match status" value="1"/>
</dbReference>
<dbReference type="Gene3D" id="3.30.1520.10">
    <property type="entry name" value="Phox-like domain"/>
    <property type="match status" value="1"/>
</dbReference>
<dbReference type="InterPro" id="IPR036871">
    <property type="entry name" value="PX_dom_sf"/>
</dbReference>
<dbReference type="GO" id="GO:0035091">
    <property type="term" value="F:phosphatidylinositol binding"/>
    <property type="evidence" value="ECO:0007669"/>
    <property type="project" value="InterPro"/>
</dbReference>
<dbReference type="AlphaFoldDB" id="A0A397SNC3"/>
<dbReference type="SUPFAM" id="SSF64268">
    <property type="entry name" value="PX domain"/>
    <property type="match status" value="1"/>
</dbReference>
<feature type="transmembrane region" description="Helical" evidence="1">
    <location>
        <begin position="6"/>
        <end position="26"/>
    </location>
</feature>
<evidence type="ECO:0000259" key="2">
    <source>
        <dbReference type="PROSITE" id="PS50195"/>
    </source>
</evidence>
<dbReference type="STRING" id="658196.A0A397SNC3"/>
<keyword evidence="1" id="KW-1133">Transmembrane helix</keyword>
<evidence type="ECO:0000256" key="1">
    <source>
        <dbReference type="SAM" id="Phobius"/>
    </source>
</evidence>
<dbReference type="Pfam" id="PF00787">
    <property type="entry name" value="PX"/>
    <property type="match status" value="1"/>
</dbReference>
<keyword evidence="1" id="KW-0472">Membrane</keyword>
<proteinExistence type="predicted"/>
<dbReference type="PANTHER" id="PTHR22775">
    <property type="entry name" value="SORTING NEXIN"/>
    <property type="match status" value="1"/>
</dbReference>
<name>A0A397SNC3_9GLOM</name>
<feature type="transmembrane region" description="Helical" evidence="1">
    <location>
        <begin position="71"/>
        <end position="92"/>
    </location>
</feature>
<sequence>MTSLIFEIPIMIGAIEFSRIILFDPLAKVAFPYFKTVKNEVDGYTMYLKYFTAITLYYLFANNFLLLPIYFLQIFIGIIIILIILCNITPLWEILMTSFKFTDFIIIKNDIYSLDRPISNIENFNNIIMVGDLINSKRQRQPIQSLIRNDDERKQFFQFGICISNDNKLSILKKKNFQFNQNVQQNVQQQQPDAIIIMNANVLVKLNRLLSITPQSSTKPSHYQTYRKYRSRNMKFLPTYNSNEKMSIPRRRKNNLLICDSPQVQFKSVDNVNEIHVAPPGDLFLSEKINELDRKLVDLTEHENMARKLIKQQKQNNQIDDIYEITKKVQALISQIKHIDNQKQQYQTQVQENIISKDVTKLSIPAFTIKQENYKKFAVYVIMVQRLDASTGQAKAGWIVARRYNEFSFLNQHLKKHYPDFVDKFEFPGKTLFNSLSNTFLESRRVQLENYLQGFLTKDEICEDKEFLKFLSKEK</sequence>
<dbReference type="PROSITE" id="PS50195">
    <property type="entry name" value="PX"/>
    <property type="match status" value="1"/>
</dbReference>
<evidence type="ECO:0000313" key="4">
    <source>
        <dbReference type="Proteomes" id="UP000265703"/>
    </source>
</evidence>
<dbReference type="PANTHER" id="PTHR22775:SF3">
    <property type="entry name" value="SORTING NEXIN-13"/>
    <property type="match status" value="1"/>
</dbReference>
<evidence type="ECO:0000313" key="3">
    <source>
        <dbReference type="EMBL" id="RIA84124.1"/>
    </source>
</evidence>